<feature type="non-terminal residue" evidence="1">
    <location>
        <position position="95"/>
    </location>
</feature>
<name>A0A7J7ME60_9MAGN</name>
<reference evidence="1 2" key="1">
    <citation type="journal article" date="2020" name="IScience">
        <title>Genome Sequencing of the Endangered Kingdonia uniflora (Circaeasteraceae, Ranunculales) Reveals Potential Mechanisms of Evolutionary Specialization.</title>
        <authorList>
            <person name="Sun Y."/>
            <person name="Deng T."/>
            <person name="Zhang A."/>
            <person name="Moore M.J."/>
            <person name="Landis J.B."/>
            <person name="Lin N."/>
            <person name="Zhang H."/>
            <person name="Zhang X."/>
            <person name="Huang J."/>
            <person name="Zhang X."/>
            <person name="Sun H."/>
            <person name="Wang H."/>
        </authorList>
    </citation>
    <scope>NUCLEOTIDE SEQUENCE [LARGE SCALE GENOMIC DNA]</scope>
    <source>
        <strain evidence="1">TB1705</strain>
        <tissue evidence="1">Leaf</tissue>
    </source>
</reference>
<gene>
    <name evidence="1" type="ORF">GIB67_031130</name>
</gene>
<accession>A0A7J7ME60</accession>
<organism evidence="1 2">
    <name type="scientific">Kingdonia uniflora</name>
    <dbReference type="NCBI Taxonomy" id="39325"/>
    <lineage>
        <taxon>Eukaryota</taxon>
        <taxon>Viridiplantae</taxon>
        <taxon>Streptophyta</taxon>
        <taxon>Embryophyta</taxon>
        <taxon>Tracheophyta</taxon>
        <taxon>Spermatophyta</taxon>
        <taxon>Magnoliopsida</taxon>
        <taxon>Ranunculales</taxon>
        <taxon>Circaeasteraceae</taxon>
        <taxon>Kingdonia</taxon>
    </lineage>
</organism>
<protein>
    <submittedName>
        <fullName evidence="1">Uncharacterized protein</fullName>
    </submittedName>
</protein>
<keyword evidence="2" id="KW-1185">Reference proteome</keyword>
<evidence type="ECO:0000313" key="2">
    <source>
        <dbReference type="Proteomes" id="UP000541444"/>
    </source>
</evidence>
<dbReference type="Proteomes" id="UP000541444">
    <property type="component" value="Unassembled WGS sequence"/>
</dbReference>
<sequence length="95" mass="11202">LTLANSFTHSLTLSLSFSQSLSHCLVIRDCHFLCYSIWGFKKRIEFKDIVHYFWRRAWGLIVEVAVYFKVNPIIIQNCCLYLCFLLCVMQFGIKT</sequence>
<comment type="caution">
    <text evidence="1">The sequence shown here is derived from an EMBL/GenBank/DDBJ whole genome shotgun (WGS) entry which is preliminary data.</text>
</comment>
<dbReference type="EMBL" id="JACGCM010001583">
    <property type="protein sequence ID" value="KAF6153176.1"/>
    <property type="molecule type" value="Genomic_DNA"/>
</dbReference>
<feature type="non-terminal residue" evidence="1">
    <location>
        <position position="1"/>
    </location>
</feature>
<evidence type="ECO:0000313" key="1">
    <source>
        <dbReference type="EMBL" id="KAF6153176.1"/>
    </source>
</evidence>
<dbReference type="AlphaFoldDB" id="A0A7J7ME60"/>
<proteinExistence type="predicted"/>